<dbReference type="Proteomes" id="UP001604282">
    <property type="component" value="Unassembled WGS sequence"/>
</dbReference>
<dbReference type="EMBL" id="JBICZW010000013">
    <property type="protein sequence ID" value="MFG3191515.1"/>
    <property type="molecule type" value="Genomic_DNA"/>
</dbReference>
<keyword evidence="2" id="KW-0812">Transmembrane</keyword>
<proteinExistence type="predicted"/>
<dbReference type="RefSeq" id="WP_392883415.1">
    <property type="nucleotide sequence ID" value="NZ_JBICZW010000013.1"/>
</dbReference>
<sequence length="344" mass="34003">MTFLLLAFYAAGVTACAGLVVACRRGRGGPPGPLQDVYEAAFLGGGPGRVADTALAAMHVDGRLAIGGPGVVAVDRAVAHDPVERAVLDTHAGAPHGALHTLRLGVMTHPAVQEIGDGLAARGLVVVPARRRTLRRRCLSLALAAFLMLPVSVVVTVVQFSDPEGAMVPFVVLVLPLFFGCFVTALVCGTTYTRQVSAAGLVALAAYRRAHGHGGGTAHAVALGGIRALSDHDLWERLRNAARLQGPAAGSSRPSPSPYARHSSDTTAAAAVVLWCAGAAPGGGDGWDSGSGGSGCGSGGSSCGSSSSSCGSSSSSCGSSSSSSCGSSSSSCGSSSSSSCGSSG</sequence>
<protein>
    <submittedName>
        <fullName evidence="3">TIGR04222 domain-containing membrane protein</fullName>
    </submittedName>
</protein>
<feature type="compositionally biased region" description="Low complexity" evidence="1">
    <location>
        <begin position="303"/>
        <end position="344"/>
    </location>
</feature>
<feature type="region of interest" description="Disordered" evidence="1">
    <location>
        <begin position="288"/>
        <end position="344"/>
    </location>
</feature>
<reference evidence="3 4" key="1">
    <citation type="submission" date="2024-10" db="EMBL/GenBank/DDBJ databases">
        <title>The Natural Products Discovery Center: Release of the First 8490 Sequenced Strains for Exploring Actinobacteria Biosynthetic Diversity.</title>
        <authorList>
            <person name="Kalkreuter E."/>
            <person name="Kautsar S.A."/>
            <person name="Yang D."/>
            <person name="Bader C.D."/>
            <person name="Teijaro C.N."/>
            <person name="Fluegel L."/>
            <person name="Davis C.M."/>
            <person name="Simpson J.R."/>
            <person name="Lauterbach L."/>
            <person name="Steele A.D."/>
            <person name="Gui C."/>
            <person name="Meng S."/>
            <person name="Li G."/>
            <person name="Viehrig K."/>
            <person name="Ye F."/>
            <person name="Su P."/>
            <person name="Kiefer A.F."/>
            <person name="Nichols A."/>
            <person name="Cepeda A.J."/>
            <person name="Yan W."/>
            <person name="Fan B."/>
            <person name="Jiang Y."/>
            <person name="Adhikari A."/>
            <person name="Zheng C.-J."/>
            <person name="Schuster L."/>
            <person name="Cowan T.M."/>
            <person name="Smanski M.J."/>
            <person name="Chevrette M.G."/>
            <person name="De Carvalho L.P.S."/>
            <person name="Shen B."/>
        </authorList>
    </citation>
    <scope>NUCLEOTIDE SEQUENCE [LARGE SCALE GENOMIC DNA]</scope>
    <source>
        <strain evidence="3 4">NPDC048229</strain>
    </source>
</reference>
<keyword evidence="2" id="KW-1133">Transmembrane helix</keyword>
<feature type="transmembrane region" description="Helical" evidence="2">
    <location>
        <begin position="6"/>
        <end position="23"/>
    </location>
</feature>
<evidence type="ECO:0000313" key="3">
    <source>
        <dbReference type="EMBL" id="MFG3191515.1"/>
    </source>
</evidence>
<comment type="caution">
    <text evidence="3">The sequence shown here is derived from an EMBL/GenBank/DDBJ whole genome shotgun (WGS) entry which is preliminary data.</text>
</comment>
<dbReference type="InterPro" id="IPR026467">
    <property type="entry name" value="Ser/Gly_Cys_C_dom"/>
</dbReference>
<evidence type="ECO:0000313" key="4">
    <source>
        <dbReference type="Proteomes" id="UP001604282"/>
    </source>
</evidence>
<feature type="compositionally biased region" description="Gly residues" evidence="1">
    <location>
        <begin position="288"/>
        <end position="302"/>
    </location>
</feature>
<accession>A0ABW7BVI1</accession>
<feature type="transmembrane region" description="Helical" evidence="2">
    <location>
        <begin position="166"/>
        <end position="188"/>
    </location>
</feature>
<keyword evidence="4" id="KW-1185">Reference proteome</keyword>
<evidence type="ECO:0000256" key="1">
    <source>
        <dbReference type="SAM" id="MobiDB-lite"/>
    </source>
</evidence>
<evidence type="ECO:0000256" key="2">
    <source>
        <dbReference type="SAM" id="Phobius"/>
    </source>
</evidence>
<dbReference type="NCBIfam" id="TIGR04222">
    <property type="entry name" value="near_uncomplex"/>
    <property type="match status" value="1"/>
</dbReference>
<keyword evidence="2" id="KW-0472">Membrane</keyword>
<name>A0ABW7BVI1_9ACTN</name>
<feature type="transmembrane region" description="Helical" evidence="2">
    <location>
        <begin position="138"/>
        <end position="160"/>
    </location>
</feature>
<organism evidence="3 4">
    <name type="scientific">Streptomyces omiyaensis</name>
    <dbReference type="NCBI Taxonomy" id="68247"/>
    <lineage>
        <taxon>Bacteria</taxon>
        <taxon>Bacillati</taxon>
        <taxon>Actinomycetota</taxon>
        <taxon>Actinomycetes</taxon>
        <taxon>Kitasatosporales</taxon>
        <taxon>Streptomycetaceae</taxon>
        <taxon>Streptomyces</taxon>
    </lineage>
</organism>
<gene>
    <name evidence="3" type="ORF">ACGFYS_21550</name>
</gene>